<protein>
    <recommendedName>
        <fullName evidence="2">Disease resistance R13L4/SHOC-2-like LRR domain-containing protein</fullName>
    </recommendedName>
</protein>
<evidence type="ECO:0000256" key="1">
    <source>
        <dbReference type="ARBA" id="ARBA00022737"/>
    </source>
</evidence>
<gene>
    <name evidence="3" type="ORF">BAE44_0021918</name>
</gene>
<dbReference type="EMBL" id="LWDX02061215">
    <property type="protein sequence ID" value="OEL17063.1"/>
    <property type="molecule type" value="Genomic_DNA"/>
</dbReference>
<dbReference type="OrthoDB" id="678657at2759"/>
<dbReference type="SUPFAM" id="SSF52058">
    <property type="entry name" value="L domain-like"/>
    <property type="match status" value="1"/>
</dbReference>
<organism evidence="3 4">
    <name type="scientific">Dichanthelium oligosanthes</name>
    <dbReference type="NCBI Taxonomy" id="888268"/>
    <lineage>
        <taxon>Eukaryota</taxon>
        <taxon>Viridiplantae</taxon>
        <taxon>Streptophyta</taxon>
        <taxon>Embryophyta</taxon>
        <taxon>Tracheophyta</taxon>
        <taxon>Spermatophyta</taxon>
        <taxon>Magnoliopsida</taxon>
        <taxon>Liliopsida</taxon>
        <taxon>Poales</taxon>
        <taxon>Poaceae</taxon>
        <taxon>PACMAD clade</taxon>
        <taxon>Panicoideae</taxon>
        <taxon>Panicodae</taxon>
        <taxon>Paniceae</taxon>
        <taxon>Dichantheliinae</taxon>
        <taxon>Dichanthelium</taxon>
    </lineage>
</organism>
<sequence>MSSFSPPFSNIEKLHVKALTFSRVPSWISDLHSLCDLSLRVKEIPCEDVDIIGKLPFLAKLYLQIPGVPAERIVIRGSTGLFVVLKYFELDCDEPSCLTFEAGAMPNLRRISLIYSQST</sequence>
<comment type="caution">
    <text evidence="3">The sequence shown here is derived from an EMBL/GenBank/DDBJ whole genome shotgun (WGS) entry which is preliminary data.</text>
</comment>
<dbReference type="Pfam" id="PF23598">
    <property type="entry name" value="LRR_14"/>
    <property type="match status" value="1"/>
</dbReference>
<dbReference type="InterPro" id="IPR032675">
    <property type="entry name" value="LRR_dom_sf"/>
</dbReference>
<dbReference type="Gene3D" id="3.80.10.10">
    <property type="entry name" value="Ribonuclease Inhibitor"/>
    <property type="match status" value="1"/>
</dbReference>
<dbReference type="InterPro" id="IPR055414">
    <property type="entry name" value="LRR_R13L4/SHOC2-like"/>
</dbReference>
<proteinExistence type="predicted"/>
<evidence type="ECO:0000313" key="3">
    <source>
        <dbReference type="EMBL" id="OEL17063.1"/>
    </source>
</evidence>
<dbReference type="Proteomes" id="UP000095767">
    <property type="component" value="Unassembled WGS sequence"/>
</dbReference>
<name>A0A1E5UW26_9POAL</name>
<dbReference type="AlphaFoldDB" id="A0A1E5UW26"/>
<keyword evidence="4" id="KW-1185">Reference proteome</keyword>
<evidence type="ECO:0000259" key="2">
    <source>
        <dbReference type="Pfam" id="PF23598"/>
    </source>
</evidence>
<accession>A0A1E5UW26</accession>
<feature type="domain" description="Disease resistance R13L4/SHOC-2-like LRR" evidence="2">
    <location>
        <begin position="6"/>
        <end position="114"/>
    </location>
</feature>
<evidence type="ECO:0000313" key="4">
    <source>
        <dbReference type="Proteomes" id="UP000095767"/>
    </source>
</evidence>
<keyword evidence="1" id="KW-0677">Repeat</keyword>
<reference evidence="3 4" key="1">
    <citation type="submission" date="2016-09" db="EMBL/GenBank/DDBJ databases">
        <title>The draft genome of Dichanthelium oligosanthes: A C3 panicoid grass species.</title>
        <authorList>
            <person name="Studer A.J."/>
            <person name="Schnable J.C."/>
            <person name="Brutnell T.P."/>
        </authorList>
    </citation>
    <scope>NUCLEOTIDE SEQUENCE [LARGE SCALE GENOMIC DNA]</scope>
    <source>
        <strain evidence="4">cv. Kellogg 1175</strain>
        <tissue evidence="3">Leaf</tissue>
    </source>
</reference>